<dbReference type="OrthoDB" id="310217at2759"/>
<name>A0A6A5URF4_9PLEO</name>
<reference evidence="1" key="1">
    <citation type="journal article" date="2020" name="Stud. Mycol.">
        <title>101 Dothideomycetes genomes: a test case for predicting lifestyles and emergence of pathogens.</title>
        <authorList>
            <person name="Haridas S."/>
            <person name="Albert R."/>
            <person name="Binder M."/>
            <person name="Bloem J."/>
            <person name="Labutti K."/>
            <person name="Salamov A."/>
            <person name="Andreopoulos B."/>
            <person name="Baker S."/>
            <person name="Barry K."/>
            <person name="Bills G."/>
            <person name="Bluhm B."/>
            <person name="Cannon C."/>
            <person name="Castanera R."/>
            <person name="Culley D."/>
            <person name="Daum C."/>
            <person name="Ezra D."/>
            <person name="Gonzalez J."/>
            <person name="Henrissat B."/>
            <person name="Kuo A."/>
            <person name="Liang C."/>
            <person name="Lipzen A."/>
            <person name="Lutzoni F."/>
            <person name="Magnuson J."/>
            <person name="Mondo S."/>
            <person name="Nolan M."/>
            <person name="Ohm R."/>
            <person name="Pangilinan J."/>
            <person name="Park H.-J."/>
            <person name="Ramirez L."/>
            <person name="Alfaro M."/>
            <person name="Sun H."/>
            <person name="Tritt A."/>
            <person name="Yoshinaga Y."/>
            <person name="Zwiers L.-H."/>
            <person name="Turgeon B."/>
            <person name="Goodwin S."/>
            <person name="Spatafora J."/>
            <person name="Crous P."/>
            <person name="Grigoriev I."/>
        </authorList>
    </citation>
    <scope>NUCLEOTIDE SEQUENCE</scope>
    <source>
        <strain evidence="1">CBS 107.79</strain>
    </source>
</reference>
<protein>
    <recommendedName>
        <fullName evidence="3">Protein kinase domain-containing protein</fullName>
    </recommendedName>
</protein>
<gene>
    <name evidence="1" type="ORF">BU23DRAFT_559484</name>
</gene>
<proteinExistence type="predicted"/>
<organism evidence="1 2">
    <name type="scientific">Bimuria novae-zelandiae CBS 107.79</name>
    <dbReference type="NCBI Taxonomy" id="1447943"/>
    <lineage>
        <taxon>Eukaryota</taxon>
        <taxon>Fungi</taxon>
        <taxon>Dikarya</taxon>
        <taxon>Ascomycota</taxon>
        <taxon>Pezizomycotina</taxon>
        <taxon>Dothideomycetes</taxon>
        <taxon>Pleosporomycetidae</taxon>
        <taxon>Pleosporales</taxon>
        <taxon>Massarineae</taxon>
        <taxon>Didymosphaeriaceae</taxon>
        <taxon>Bimuria</taxon>
    </lineage>
</organism>
<dbReference type="Gene3D" id="1.10.510.10">
    <property type="entry name" value="Transferase(Phosphotransferase) domain 1"/>
    <property type="match status" value="1"/>
</dbReference>
<dbReference type="EMBL" id="ML976734">
    <property type="protein sequence ID" value="KAF1967278.1"/>
    <property type="molecule type" value="Genomic_DNA"/>
</dbReference>
<keyword evidence="2" id="KW-1185">Reference proteome</keyword>
<evidence type="ECO:0000313" key="2">
    <source>
        <dbReference type="Proteomes" id="UP000800036"/>
    </source>
</evidence>
<dbReference type="InterPro" id="IPR011009">
    <property type="entry name" value="Kinase-like_dom_sf"/>
</dbReference>
<evidence type="ECO:0008006" key="3">
    <source>
        <dbReference type="Google" id="ProtNLM"/>
    </source>
</evidence>
<sequence>MPFWISFSRAGSRSQSRSRSRSRSPAYNLTDLRQEFNAKRNLTAAHAGAMNHGILLVRSRIDHKLNIEKRVSRADIRSGHAHREARAMLQCSHPHIIQTHGASLDATAYGYGSIFMEHCALGSLDELISRFHPALPTNRTGSEQGACSFVRPTYKCSFVRDDSNRSIFEQSNERSAERSYKTFLIRKQVGVVVKKLAIVH</sequence>
<evidence type="ECO:0000313" key="1">
    <source>
        <dbReference type="EMBL" id="KAF1967278.1"/>
    </source>
</evidence>
<dbReference type="SUPFAM" id="SSF56112">
    <property type="entry name" value="Protein kinase-like (PK-like)"/>
    <property type="match status" value="1"/>
</dbReference>
<dbReference type="Proteomes" id="UP000800036">
    <property type="component" value="Unassembled WGS sequence"/>
</dbReference>
<dbReference type="AlphaFoldDB" id="A0A6A5URF4"/>
<accession>A0A6A5URF4</accession>